<protein>
    <submittedName>
        <fullName evidence="2">Phosphatidylserine/phosphatidylglycerophosphate/ cardiolipin synthase family protein</fullName>
    </submittedName>
</protein>
<sequence>MRIHQTLALTMLMTLATQVKAEKARFLYDDKEALQARVDLIQQAKSEILVEYFAVTDDDVSTTGVALLCEASKRGVQVRILLDALSSSVKDTTIAATQRDCKDKNGNTNITFKLFNRLEDVHTVYDIFNRVHDKMLVVDGTKIIIGGRNVDAKYFGLDKKRNFHDLDIMISGKVVQETRKYYMGLWEKNDIVKKAYYDKLQREKLVYICDVLHGPDCDENVDKLYALMLRDVKSSSERMKVLIERLKSGKGNAKWNTGRDWFKDAKEIDGVKLLSNSTDKNMGSKNMLVSDELYSIVSKAKKKVLILSPYLIPTKRAHTMFQDLIDRGVKVTIITNSLKSTDNLFAQAGYKAAKDAMIAMGIELYEYNLVDTTHAKTAVIDDEIALIGTYNLDPRSSKLNREVGIMIKDTKGSGIAKDLTVIINKFKADSLLVGKDRQEMNKDLQDAEVGNFKKGAVRVIEQAVPLIKHQL</sequence>
<dbReference type="PROSITE" id="PS50035">
    <property type="entry name" value="PLD"/>
    <property type="match status" value="2"/>
</dbReference>
<dbReference type="SUPFAM" id="SSF56024">
    <property type="entry name" value="Phospholipase D/nuclease"/>
    <property type="match status" value="2"/>
</dbReference>
<dbReference type="AlphaFoldDB" id="A0AAX4HSA1"/>
<dbReference type="PANTHER" id="PTHR21248:SF12">
    <property type="entry name" value="CARDIOLIPIN SYNTHASE C"/>
    <property type="match status" value="1"/>
</dbReference>
<feature type="domain" description="PLD phosphodiesterase" evidence="1">
    <location>
        <begin position="369"/>
        <end position="396"/>
    </location>
</feature>
<dbReference type="PANTHER" id="PTHR21248">
    <property type="entry name" value="CARDIOLIPIN SYNTHASE"/>
    <property type="match status" value="1"/>
</dbReference>
<dbReference type="RefSeq" id="WP_321397872.1">
    <property type="nucleotide sequence ID" value="NZ_CP139487.1"/>
</dbReference>
<organism evidence="2 3">
    <name type="scientific">Peredibacter starrii</name>
    <dbReference type="NCBI Taxonomy" id="28202"/>
    <lineage>
        <taxon>Bacteria</taxon>
        <taxon>Pseudomonadati</taxon>
        <taxon>Bdellovibrionota</taxon>
        <taxon>Bacteriovoracia</taxon>
        <taxon>Bacteriovoracales</taxon>
        <taxon>Bacteriovoracaceae</taxon>
        <taxon>Peredibacter</taxon>
    </lineage>
</organism>
<dbReference type="InterPro" id="IPR025202">
    <property type="entry name" value="PLD-like_dom"/>
</dbReference>
<keyword evidence="3" id="KW-1185">Reference proteome</keyword>
<reference evidence="2 3" key="1">
    <citation type="submission" date="2023-11" db="EMBL/GenBank/DDBJ databases">
        <title>Peredibacter starrii A3.12.</title>
        <authorList>
            <person name="Mitchell R.J."/>
        </authorList>
    </citation>
    <scope>NUCLEOTIDE SEQUENCE [LARGE SCALE GENOMIC DNA]</scope>
    <source>
        <strain evidence="2 3">A3.12</strain>
    </source>
</reference>
<accession>A0AAX4HSA1</accession>
<dbReference type="GO" id="GO:0030572">
    <property type="term" value="F:phosphatidyltransferase activity"/>
    <property type="evidence" value="ECO:0007669"/>
    <property type="project" value="UniProtKB-ARBA"/>
</dbReference>
<evidence type="ECO:0000313" key="2">
    <source>
        <dbReference type="EMBL" id="WPU66087.1"/>
    </source>
</evidence>
<evidence type="ECO:0000313" key="3">
    <source>
        <dbReference type="Proteomes" id="UP001324634"/>
    </source>
</evidence>
<feature type="domain" description="PLD phosphodiesterase" evidence="1">
    <location>
        <begin position="127"/>
        <end position="154"/>
    </location>
</feature>
<name>A0AAX4HSA1_9BACT</name>
<dbReference type="KEGG" id="psti:SOO65_04945"/>
<dbReference type="EMBL" id="CP139487">
    <property type="protein sequence ID" value="WPU66087.1"/>
    <property type="molecule type" value="Genomic_DNA"/>
</dbReference>
<gene>
    <name evidence="2" type="ORF">SOO65_04945</name>
</gene>
<proteinExistence type="predicted"/>
<dbReference type="SMART" id="SM00155">
    <property type="entry name" value="PLDc"/>
    <property type="match status" value="2"/>
</dbReference>
<dbReference type="Gene3D" id="3.30.870.10">
    <property type="entry name" value="Endonuclease Chain A"/>
    <property type="match status" value="2"/>
</dbReference>
<evidence type="ECO:0000259" key="1">
    <source>
        <dbReference type="PROSITE" id="PS50035"/>
    </source>
</evidence>
<dbReference type="Pfam" id="PF13091">
    <property type="entry name" value="PLDc_2"/>
    <property type="match status" value="2"/>
</dbReference>
<dbReference type="PIRSF" id="PIRSF000850">
    <property type="entry name" value="Phospholipase_D_PSS"/>
    <property type="match status" value="1"/>
</dbReference>
<dbReference type="CDD" id="cd09113">
    <property type="entry name" value="PLDc_ymdC_like_2"/>
    <property type="match status" value="1"/>
</dbReference>
<dbReference type="Proteomes" id="UP001324634">
    <property type="component" value="Chromosome"/>
</dbReference>
<dbReference type="InterPro" id="IPR001736">
    <property type="entry name" value="PLipase_D/transphosphatidylase"/>
</dbReference>
<dbReference type="GO" id="GO:0032049">
    <property type="term" value="P:cardiolipin biosynthetic process"/>
    <property type="evidence" value="ECO:0007669"/>
    <property type="project" value="UniProtKB-ARBA"/>
</dbReference>